<organism evidence="2 3">
    <name type="scientific">Sphingobacterium daejeonense</name>
    <dbReference type="NCBI Taxonomy" id="371142"/>
    <lineage>
        <taxon>Bacteria</taxon>
        <taxon>Pseudomonadati</taxon>
        <taxon>Bacteroidota</taxon>
        <taxon>Sphingobacteriia</taxon>
        <taxon>Sphingobacteriales</taxon>
        <taxon>Sphingobacteriaceae</taxon>
        <taxon>Sphingobacterium</taxon>
    </lineage>
</organism>
<evidence type="ECO:0000313" key="3">
    <source>
        <dbReference type="Proteomes" id="UP001597205"/>
    </source>
</evidence>
<feature type="compositionally biased region" description="Polar residues" evidence="1">
    <location>
        <begin position="1"/>
        <end position="13"/>
    </location>
</feature>
<proteinExistence type="predicted"/>
<name>A0ABW3RK74_9SPHI</name>
<keyword evidence="3" id="KW-1185">Reference proteome</keyword>
<evidence type="ECO:0000313" key="2">
    <source>
        <dbReference type="EMBL" id="MFD1165566.1"/>
    </source>
</evidence>
<dbReference type="RefSeq" id="WP_380895685.1">
    <property type="nucleotide sequence ID" value="NZ_JBHTKY010000009.1"/>
</dbReference>
<dbReference type="Proteomes" id="UP001597205">
    <property type="component" value="Unassembled WGS sequence"/>
</dbReference>
<protein>
    <submittedName>
        <fullName evidence="2">Uncharacterized protein</fullName>
    </submittedName>
</protein>
<dbReference type="EMBL" id="JBHTKY010000009">
    <property type="protein sequence ID" value="MFD1165566.1"/>
    <property type="molecule type" value="Genomic_DNA"/>
</dbReference>
<evidence type="ECO:0000256" key="1">
    <source>
        <dbReference type="SAM" id="MobiDB-lite"/>
    </source>
</evidence>
<accession>A0ABW3RK74</accession>
<sequence length="341" mass="38006">MTIESSNIRNPRNGNCKDSDPKPVTQKNLNLIKEDYCNRLKSKLGELSESEVTNNGTLMLYEKKKCVFVKTEKNFHMLRNLELKIGVELIQASEEIKKNVTSNIAQNEALVNALKAVLKSAKDAKIAFANLRESSAKLDAGMNDSCNAGQLKILGCSNDNCNDAENNTDKTQVTSECQDACRILNKLVEKPVQFTQEIDIICNSTSETIGIQSFSNIKALDKFQQDFSLNAKNFDDQIIAQITNSASNLKKAQEDFVVAIKSQTQSSYALYNKRNELETLLEVKDYLCCHKCNCIGDCGCNEGSTDENNRYKKCKCDICDICKEVTEIYCIGDNEGGINCD</sequence>
<feature type="region of interest" description="Disordered" evidence="1">
    <location>
        <begin position="1"/>
        <end position="24"/>
    </location>
</feature>
<comment type="caution">
    <text evidence="2">The sequence shown here is derived from an EMBL/GenBank/DDBJ whole genome shotgun (WGS) entry which is preliminary data.</text>
</comment>
<reference evidence="3" key="1">
    <citation type="journal article" date="2019" name="Int. J. Syst. Evol. Microbiol.">
        <title>The Global Catalogue of Microorganisms (GCM) 10K type strain sequencing project: providing services to taxonomists for standard genome sequencing and annotation.</title>
        <authorList>
            <consortium name="The Broad Institute Genomics Platform"/>
            <consortium name="The Broad Institute Genome Sequencing Center for Infectious Disease"/>
            <person name="Wu L."/>
            <person name="Ma J."/>
        </authorList>
    </citation>
    <scope>NUCLEOTIDE SEQUENCE [LARGE SCALE GENOMIC DNA]</scope>
    <source>
        <strain evidence="3">CCUG 52468</strain>
    </source>
</reference>
<gene>
    <name evidence="2" type="ORF">ACFQ2C_08125</name>
</gene>